<dbReference type="PANTHER" id="PTHR43581:SF2">
    <property type="entry name" value="EXCINUCLEASE ATPASE SUBUNIT"/>
    <property type="match status" value="1"/>
</dbReference>
<dbReference type="InterPro" id="IPR051396">
    <property type="entry name" value="Bact_Antivir_Def_Nuclease"/>
</dbReference>
<evidence type="ECO:0000313" key="3">
    <source>
        <dbReference type="Proteomes" id="UP001168579"/>
    </source>
</evidence>
<feature type="domain" description="AAA+ ATPase" evidence="1">
    <location>
        <begin position="22"/>
        <end position="467"/>
    </location>
</feature>
<dbReference type="SUPFAM" id="SSF52540">
    <property type="entry name" value="P-loop containing nucleoside triphosphate hydrolases"/>
    <property type="match status" value="1"/>
</dbReference>
<gene>
    <name evidence="2" type="ORF">Q2T41_05255</name>
</gene>
<dbReference type="SMART" id="SM00382">
    <property type="entry name" value="AAA"/>
    <property type="match status" value="1"/>
</dbReference>
<evidence type="ECO:0000259" key="1">
    <source>
        <dbReference type="SMART" id="SM00382"/>
    </source>
</evidence>
<sequence>MKLNKFRAAKVHGYLNYDIEFYDDITFLIGINGSGKTSALKLILGLVSPSFNYLNQIDFEFAELICSTKINEEDITITATQNKNDNTFSINLKSPFHNGEPVIFPRYIRSDNENYDYDEISVIEQNLREKFEFNEIAKNIRELATPKFLGLDRKIYEGKNIDLRFRNRRIYNQHKPKKKIFDGSSGVTAIDSSLEDVQFLIFEYFRKIAYEQPKISEEFKRKIFQLSFKFNDNHNLESIPTDDNYLIEKREKVLKAIKNLDIGFLDYSANSFFDKMSDLIVKRKELDVRKEKSKSNPEGRTKENQEEFKVLMKWINNSSQIKRIDEIINYSQTYQEKISDLRSPIKRLESITSKFLDEGGKQIKIAEDGEIKVRLRNGKEANVFELSSGEKQIIIMIAHLIFEEDQKPSGVFIIDEPELSLHIAWQEIFVDSIMEASPKTQFILATHSPSIISKVIREVKCQDLNKLNS</sequence>
<dbReference type="Proteomes" id="UP001168579">
    <property type="component" value="Unassembled WGS sequence"/>
</dbReference>
<dbReference type="EMBL" id="JAUKUC010000001">
    <property type="protein sequence ID" value="MDO1512071.1"/>
    <property type="molecule type" value="Genomic_DNA"/>
</dbReference>
<dbReference type="InterPro" id="IPR041685">
    <property type="entry name" value="AAA_GajA/Old/RecF-like"/>
</dbReference>
<protein>
    <submittedName>
        <fullName evidence="2">AAA family ATPase</fullName>
    </submittedName>
</protein>
<organism evidence="2 3">
    <name type="scientific">Maribacter confluentis</name>
    <dbReference type="NCBI Taxonomy" id="1656093"/>
    <lineage>
        <taxon>Bacteria</taxon>
        <taxon>Pseudomonadati</taxon>
        <taxon>Bacteroidota</taxon>
        <taxon>Flavobacteriia</taxon>
        <taxon>Flavobacteriales</taxon>
        <taxon>Flavobacteriaceae</taxon>
        <taxon>Maribacter</taxon>
    </lineage>
</organism>
<comment type="caution">
    <text evidence="2">The sequence shown here is derived from an EMBL/GenBank/DDBJ whole genome shotgun (WGS) entry which is preliminary data.</text>
</comment>
<dbReference type="InterPro" id="IPR003593">
    <property type="entry name" value="AAA+_ATPase"/>
</dbReference>
<dbReference type="RefSeq" id="WP_304435215.1">
    <property type="nucleotide sequence ID" value="NZ_JAUKUC010000001.1"/>
</dbReference>
<reference evidence="2" key="2">
    <citation type="submission" date="2023-06" db="EMBL/GenBank/DDBJ databases">
        <authorList>
            <person name="Lucena T."/>
            <person name="Sun Q."/>
        </authorList>
    </citation>
    <scope>NUCLEOTIDE SEQUENCE</scope>
    <source>
        <strain evidence="2">CECT 8869</strain>
    </source>
</reference>
<keyword evidence="3" id="KW-1185">Reference proteome</keyword>
<evidence type="ECO:0000313" key="2">
    <source>
        <dbReference type="EMBL" id="MDO1512071.1"/>
    </source>
</evidence>
<dbReference type="Pfam" id="PF13175">
    <property type="entry name" value="AAA_15"/>
    <property type="match status" value="1"/>
</dbReference>
<reference evidence="2" key="1">
    <citation type="journal article" date="2014" name="Int. J. Syst. Evol. Microbiol.">
        <title>Complete genome of a new Firmicutes species belonging to the dominant human colonic microbiota ('Ruminococcus bicirculans') reveals two chromosomes and a selective capacity to utilize plant glucans.</title>
        <authorList>
            <consortium name="NISC Comparative Sequencing Program"/>
            <person name="Wegmann U."/>
            <person name="Louis P."/>
            <person name="Goesmann A."/>
            <person name="Henrissat B."/>
            <person name="Duncan S.H."/>
            <person name="Flint H.J."/>
        </authorList>
    </citation>
    <scope>NUCLEOTIDE SEQUENCE</scope>
    <source>
        <strain evidence="2">CECT 8869</strain>
    </source>
</reference>
<accession>A0ABT8RPK8</accession>
<dbReference type="PANTHER" id="PTHR43581">
    <property type="entry name" value="ATP/GTP PHOSPHATASE"/>
    <property type="match status" value="1"/>
</dbReference>
<name>A0ABT8RPK8_9FLAO</name>
<dbReference type="Gene3D" id="3.40.50.300">
    <property type="entry name" value="P-loop containing nucleotide triphosphate hydrolases"/>
    <property type="match status" value="2"/>
</dbReference>
<proteinExistence type="predicted"/>
<dbReference type="InterPro" id="IPR027417">
    <property type="entry name" value="P-loop_NTPase"/>
</dbReference>